<name>F3QZ05_9BACT</name>
<reference evidence="1 2" key="1">
    <citation type="submission" date="2011-02" db="EMBL/GenBank/DDBJ databases">
        <authorList>
            <person name="Weinstock G."/>
            <person name="Sodergren E."/>
            <person name="Clifton S."/>
            <person name="Fulton L."/>
            <person name="Fulton B."/>
            <person name="Courtney L."/>
            <person name="Fronick C."/>
            <person name="Harrison M."/>
            <person name="Strong C."/>
            <person name="Farmer C."/>
            <person name="Delahaunty K."/>
            <person name="Markovic C."/>
            <person name="Hall O."/>
            <person name="Minx P."/>
            <person name="Tomlinson C."/>
            <person name="Mitreva M."/>
            <person name="Hou S."/>
            <person name="Chen J."/>
            <person name="Wollam A."/>
            <person name="Pepin K.H."/>
            <person name="Johnson M."/>
            <person name="Bhonagiri V."/>
            <person name="Zhang X."/>
            <person name="Suruliraj S."/>
            <person name="Warren W."/>
            <person name="Chinwalla A."/>
            <person name="Mardis E.R."/>
            <person name="Wilson R.K."/>
        </authorList>
    </citation>
    <scope>NUCLEOTIDE SEQUENCE [LARGE SCALE GENOMIC DNA]</scope>
    <source>
        <strain evidence="1 2">YIT 11841</strain>
    </source>
</reference>
<proteinExistence type="predicted"/>
<dbReference type="HOGENOM" id="CLU_3186927_0_0_10"/>
<dbReference type="EMBL" id="AFBR01000096">
    <property type="protein sequence ID" value="EGG50091.1"/>
    <property type="molecule type" value="Genomic_DNA"/>
</dbReference>
<organism evidence="1 2">
    <name type="scientific">Paraprevotella xylaniphila YIT 11841</name>
    <dbReference type="NCBI Taxonomy" id="762982"/>
    <lineage>
        <taxon>Bacteria</taxon>
        <taxon>Pseudomonadati</taxon>
        <taxon>Bacteroidota</taxon>
        <taxon>Bacteroidia</taxon>
        <taxon>Bacteroidales</taxon>
        <taxon>Prevotellaceae</taxon>
        <taxon>Paraprevotella</taxon>
    </lineage>
</organism>
<dbReference type="AlphaFoldDB" id="F3QZ05"/>
<protein>
    <submittedName>
        <fullName evidence="1">Uncharacterized protein</fullName>
    </submittedName>
</protein>
<evidence type="ECO:0000313" key="1">
    <source>
        <dbReference type="EMBL" id="EGG50091.1"/>
    </source>
</evidence>
<accession>F3QZ05</accession>
<evidence type="ECO:0000313" key="2">
    <source>
        <dbReference type="Proteomes" id="UP000005546"/>
    </source>
</evidence>
<gene>
    <name evidence="1" type="ORF">HMPREF9442_03451</name>
</gene>
<comment type="caution">
    <text evidence="1">The sequence shown here is derived from an EMBL/GenBank/DDBJ whole genome shotgun (WGS) entry which is preliminary data.</text>
</comment>
<dbReference type="Proteomes" id="UP000005546">
    <property type="component" value="Unassembled WGS sequence"/>
</dbReference>
<keyword evidence="2" id="KW-1185">Reference proteome</keyword>
<sequence>MAAPIGHKEKFSGKTFAWLFIFSNFALIQIQKVRVRLCSTQGENIR</sequence>